<dbReference type="GO" id="GO:0003677">
    <property type="term" value="F:DNA binding"/>
    <property type="evidence" value="ECO:0007669"/>
    <property type="project" value="InterPro"/>
</dbReference>
<dbReference type="Pfam" id="PF01797">
    <property type="entry name" value="Y1_Tnp"/>
    <property type="match status" value="1"/>
</dbReference>
<dbReference type="Gene3D" id="3.30.70.1290">
    <property type="entry name" value="Transposase IS200-like"/>
    <property type="match status" value="1"/>
</dbReference>
<protein>
    <submittedName>
        <fullName evidence="2">IS200/IS605 family transposase</fullName>
    </submittedName>
</protein>
<dbReference type="SUPFAM" id="SSF143422">
    <property type="entry name" value="Transposase IS200-like"/>
    <property type="match status" value="1"/>
</dbReference>
<gene>
    <name evidence="2" type="ORF">COX91_02785</name>
</gene>
<dbReference type="PANTHER" id="PTHR33360">
    <property type="entry name" value="TRANSPOSASE FOR INSERTION SEQUENCE ELEMENT IS200"/>
    <property type="match status" value="1"/>
</dbReference>
<comment type="caution">
    <text evidence="2">The sequence shown here is derived from an EMBL/GenBank/DDBJ whole genome shotgun (WGS) entry which is preliminary data.</text>
</comment>
<dbReference type="GO" id="GO:0004803">
    <property type="term" value="F:transposase activity"/>
    <property type="evidence" value="ECO:0007669"/>
    <property type="project" value="InterPro"/>
</dbReference>
<accession>A0A2M7UVH5</accession>
<organism evidence="2 3">
    <name type="scientific">Candidatus Nealsonbacteria bacterium CG_4_10_14_0_2_um_filter_39_15</name>
    <dbReference type="NCBI Taxonomy" id="1974681"/>
    <lineage>
        <taxon>Bacteria</taxon>
        <taxon>Candidatus Nealsoniibacteriota</taxon>
    </lineage>
</organism>
<evidence type="ECO:0000313" key="2">
    <source>
        <dbReference type="EMBL" id="PIZ87956.1"/>
    </source>
</evidence>
<dbReference type="Proteomes" id="UP000230081">
    <property type="component" value="Unassembled WGS sequence"/>
</dbReference>
<proteinExistence type="predicted"/>
<evidence type="ECO:0000259" key="1">
    <source>
        <dbReference type="SMART" id="SM01321"/>
    </source>
</evidence>
<feature type="domain" description="Transposase IS200-like" evidence="1">
    <location>
        <begin position="1"/>
        <end position="113"/>
    </location>
</feature>
<reference evidence="3" key="1">
    <citation type="submission" date="2017-09" db="EMBL/GenBank/DDBJ databases">
        <title>Depth-based differentiation of microbial function through sediment-hosted aquifers and enrichment of novel symbionts in the deep terrestrial subsurface.</title>
        <authorList>
            <person name="Probst A.J."/>
            <person name="Ladd B."/>
            <person name="Jarett J.K."/>
            <person name="Geller-Mcgrath D.E."/>
            <person name="Sieber C.M.K."/>
            <person name="Emerson J.B."/>
            <person name="Anantharaman K."/>
            <person name="Thomas B.C."/>
            <person name="Malmstrom R."/>
            <person name="Stieglmeier M."/>
            <person name="Klingl A."/>
            <person name="Woyke T."/>
            <person name="Ryan C.M."/>
            <person name="Banfield J.F."/>
        </authorList>
    </citation>
    <scope>NUCLEOTIDE SEQUENCE [LARGE SCALE GENOMIC DNA]</scope>
</reference>
<dbReference type="NCBIfam" id="NF033573">
    <property type="entry name" value="transpos_IS200"/>
    <property type="match status" value="1"/>
</dbReference>
<dbReference type="SMART" id="SM01321">
    <property type="entry name" value="Y1_Tnp"/>
    <property type="match status" value="1"/>
</dbReference>
<evidence type="ECO:0000313" key="3">
    <source>
        <dbReference type="Proteomes" id="UP000230081"/>
    </source>
</evidence>
<dbReference type="AlphaFoldDB" id="A0A2M7UVH5"/>
<dbReference type="EMBL" id="PFPA01000068">
    <property type="protein sequence ID" value="PIZ87956.1"/>
    <property type="molecule type" value="Genomic_DNA"/>
</dbReference>
<sequence>MISTKYRRKIFRGGMGEYLKEVVLDIQKHKPEIVIEEVNTDEDHIHVLVSIPPKYPVSHVVNLLKSNTGRKMREKFKFLDKVYWGSEGIWSIGYFVSTVGINEETIRKYIEYQGREDSGQAKLEF</sequence>
<name>A0A2M7UVH5_9BACT</name>
<dbReference type="InterPro" id="IPR002686">
    <property type="entry name" value="Transposase_17"/>
</dbReference>
<dbReference type="GO" id="GO:0006313">
    <property type="term" value="P:DNA transposition"/>
    <property type="evidence" value="ECO:0007669"/>
    <property type="project" value="InterPro"/>
</dbReference>
<dbReference type="PANTHER" id="PTHR33360:SF2">
    <property type="entry name" value="TRANSPOSASE FOR INSERTION SEQUENCE ELEMENT IS200"/>
    <property type="match status" value="1"/>
</dbReference>
<dbReference type="InterPro" id="IPR036515">
    <property type="entry name" value="Transposase_17_sf"/>
</dbReference>